<evidence type="ECO:0000313" key="4">
    <source>
        <dbReference type="Proteomes" id="UP000030744"/>
    </source>
</evidence>
<name>U6K814_9EIME</name>
<evidence type="ECO:0000313" key="3">
    <source>
        <dbReference type="EMBL" id="CDJ34155.1"/>
    </source>
</evidence>
<protein>
    <submittedName>
        <fullName evidence="3">Uncharacterized protein</fullName>
    </submittedName>
</protein>
<evidence type="ECO:0000256" key="1">
    <source>
        <dbReference type="SAM" id="MobiDB-lite"/>
    </source>
</evidence>
<dbReference type="GeneID" id="25380613"/>
<organism evidence="3 4">
    <name type="scientific">Eimeria mitis</name>
    <dbReference type="NCBI Taxonomy" id="44415"/>
    <lineage>
        <taxon>Eukaryota</taxon>
        <taxon>Sar</taxon>
        <taxon>Alveolata</taxon>
        <taxon>Apicomplexa</taxon>
        <taxon>Conoidasida</taxon>
        <taxon>Coccidia</taxon>
        <taxon>Eucoccidiorida</taxon>
        <taxon>Eimeriorina</taxon>
        <taxon>Eimeriidae</taxon>
        <taxon>Eimeria</taxon>
    </lineage>
</organism>
<feature type="region of interest" description="Disordered" evidence="1">
    <location>
        <begin position="26"/>
        <end position="58"/>
    </location>
</feature>
<proteinExistence type="predicted"/>
<feature type="signal peptide" evidence="2">
    <location>
        <begin position="1"/>
        <end position="19"/>
    </location>
</feature>
<reference evidence="3" key="1">
    <citation type="submission" date="2013-10" db="EMBL/GenBank/DDBJ databases">
        <title>Genomic analysis of the causative agents of coccidiosis in chickens.</title>
        <authorList>
            <person name="Reid A.J."/>
            <person name="Blake D."/>
            <person name="Billington K."/>
            <person name="Browne H."/>
            <person name="Dunn M."/>
            <person name="Hung S."/>
            <person name="Kawahara F."/>
            <person name="Miranda-Saavedra D."/>
            <person name="Mourier T."/>
            <person name="Nagra H."/>
            <person name="Otto T.D."/>
            <person name="Rawlings N."/>
            <person name="Sanchez A."/>
            <person name="Sanders M."/>
            <person name="Subramaniam C."/>
            <person name="Tay Y."/>
            <person name="Dear P."/>
            <person name="Doerig C."/>
            <person name="Gruber A."/>
            <person name="Parkinson J."/>
            <person name="Shirley M."/>
            <person name="Wan K.L."/>
            <person name="Berriman M."/>
            <person name="Tomley F."/>
            <person name="Pain A."/>
        </authorList>
    </citation>
    <scope>NUCLEOTIDE SEQUENCE [LARGE SCALE GENOMIC DNA]</scope>
    <source>
        <strain evidence="3">Houghton</strain>
    </source>
</reference>
<reference evidence="3" key="2">
    <citation type="submission" date="2013-10" db="EMBL/GenBank/DDBJ databases">
        <authorList>
            <person name="Aslett M."/>
        </authorList>
    </citation>
    <scope>NUCLEOTIDE SEQUENCE [LARGE SCALE GENOMIC DNA]</scope>
    <source>
        <strain evidence="3">Houghton</strain>
    </source>
</reference>
<dbReference type="RefSeq" id="XP_013356718.1">
    <property type="nucleotide sequence ID" value="XM_013501264.1"/>
</dbReference>
<dbReference type="AlphaFoldDB" id="U6K814"/>
<feature type="chain" id="PRO_5004672389" evidence="2">
    <location>
        <begin position="20"/>
        <end position="156"/>
    </location>
</feature>
<keyword evidence="4" id="KW-1185">Reference proteome</keyword>
<gene>
    <name evidence="3" type="ORF">EMH_0060020</name>
</gene>
<evidence type="ECO:0000256" key="2">
    <source>
        <dbReference type="SAM" id="SignalP"/>
    </source>
</evidence>
<dbReference type="VEuPathDB" id="ToxoDB:EMH_0060020"/>
<dbReference type="Proteomes" id="UP000030744">
    <property type="component" value="Unassembled WGS sequence"/>
</dbReference>
<dbReference type="EMBL" id="HG686169">
    <property type="protein sequence ID" value="CDJ34155.1"/>
    <property type="molecule type" value="Genomic_DNA"/>
</dbReference>
<sequence length="156" mass="16535">MEGMLRPVAAAAGCVLVTAFALTSAPQRRQTKSPAAGCWGRRDKDMTRRGSSADPFGRNLMISLRPQQAGGKGSRLQRHPSAGRRRLPATVAAAAAAAAAEVFASFNSFPSSFFTFEEEQEEPGGPTELTVIAGGRATAGKRRDEAAAVYRRVELV</sequence>
<accession>U6K814</accession>
<keyword evidence="2" id="KW-0732">Signal</keyword>